<dbReference type="InterPro" id="IPR036390">
    <property type="entry name" value="WH_DNA-bd_sf"/>
</dbReference>
<evidence type="ECO:0000256" key="2">
    <source>
        <dbReference type="ARBA" id="ARBA00022723"/>
    </source>
</evidence>
<dbReference type="GO" id="GO:0006281">
    <property type="term" value="P:DNA repair"/>
    <property type="evidence" value="ECO:0007669"/>
    <property type="project" value="TreeGrafter"/>
</dbReference>
<evidence type="ECO:0000256" key="7">
    <source>
        <dbReference type="ARBA" id="ARBA00023125"/>
    </source>
</evidence>
<dbReference type="InterPro" id="IPR032284">
    <property type="entry name" value="RecQ_Zn-bd"/>
</dbReference>
<evidence type="ECO:0000256" key="10">
    <source>
        <dbReference type="ARBA" id="ARBA00034808"/>
    </source>
</evidence>
<dbReference type="GO" id="GO:0030894">
    <property type="term" value="C:replisome"/>
    <property type="evidence" value="ECO:0007669"/>
    <property type="project" value="TreeGrafter"/>
</dbReference>
<dbReference type="GO" id="GO:0006310">
    <property type="term" value="P:DNA recombination"/>
    <property type="evidence" value="ECO:0007669"/>
    <property type="project" value="InterPro"/>
</dbReference>
<dbReference type="PANTHER" id="PTHR13710">
    <property type="entry name" value="DNA HELICASE RECQ FAMILY MEMBER"/>
    <property type="match status" value="1"/>
</dbReference>
<keyword evidence="2" id="KW-0479">Metal-binding</keyword>
<dbReference type="Pfam" id="PF00270">
    <property type="entry name" value="DEAD"/>
    <property type="match status" value="1"/>
</dbReference>
<dbReference type="FunFam" id="3.40.50.300:FF:001389">
    <property type="entry name" value="ATP-dependent DNA helicase RecQ"/>
    <property type="match status" value="1"/>
</dbReference>
<dbReference type="EC" id="5.6.2.4" evidence="10"/>
<dbReference type="GO" id="GO:0043138">
    <property type="term" value="F:3'-5' DNA helicase activity"/>
    <property type="evidence" value="ECO:0007669"/>
    <property type="project" value="UniProtKB-EC"/>
</dbReference>
<evidence type="ECO:0000256" key="8">
    <source>
        <dbReference type="ARBA" id="ARBA00023235"/>
    </source>
</evidence>
<dbReference type="InterPro" id="IPR036388">
    <property type="entry name" value="WH-like_DNA-bd_sf"/>
</dbReference>
<organism evidence="15">
    <name type="scientific">Oscillatoriales cyanobacterium SpSt-418</name>
    <dbReference type="NCBI Taxonomy" id="2282169"/>
    <lineage>
        <taxon>Bacteria</taxon>
        <taxon>Bacillati</taxon>
        <taxon>Cyanobacteriota</taxon>
        <taxon>Cyanophyceae</taxon>
        <taxon>Oscillatoriophycideae</taxon>
        <taxon>Oscillatoriales</taxon>
    </lineage>
</organism>
<keyword evidence="3" id="KW-0547">Nucleotide-binding</keyword>
<comment type="catalytic activity">
    <reaction evidence="9">
        <text>Couples ATP hydrolysis with the unwinding of duplex DNA by translocating in the 3'-5' direction.</text>
        <dbReference type="EC" id="5.6.2.4"/>
    </reaction>
</comment>
<dbReference type="SMART" id="SM00490">
    <property type="entry name" value="HELICc"/>
    <property type="match status" value="1"/>
</dbReference>
<dbReference type="InterPro" id="IPR001650">
    <property type="entry name" value="Helicase_C-like"/>
</dbReference>
<keyword evidence="5 15" id="KW-0347">Helicase</keyword>
<dbReference type="GO" id="GO:0043590">
    <property type="term" value="C:bacterial nucleoid"/>
    <property type="evidence" value="ECO:0007669"/>
    <property type="project" value="TreeGrafter"/>
</dbReference>
<dbReference type="GO" id="GO:0003677">
    <property type="term" value="F:DNA binding"/>
    <property type="evidence" value="ECO:0007669"/>
    <property type="project" value="UniProtKB-KW"/>
</dbReference>
<dbReference type="PROSITE" id="PS51192">
    <property type="entry name" value="HELICASE_ATP_BIND_1"/>
    <property type="match status" value="1"/>
</dbReference>
<dbReference type="GO" id="GO:0046872">
    <property type="term" value="F:metal ion binding"/>
    <property type="evidence" value="ECO:0007669"/>
    <property type="project" value="UniProtKB-KW"/>
</dbReference>
<dbReference type="NCBIfam" id="TIGR00614">
    <property type="entry name" value="recQ_fam"/>
    <property type="match status" value="1"/>
</dbReference>
<accession>A0A7C3KDT5</accession>
<dbReference type="Gene3D" id="1.10.10.10">
    <property type="entry name" value="Winged helix-like DNA-binding domain superfamily/Winged helix DNA-binding domain"/>
    <property type="match status" value="1"/>
</dbReference>
<gene>
    <name evidence="15" type="ORF">ENR64_07630</name>
</gene>
<reference evidence="15" key="1">
    <citation type="journal article" date="2020" name="mSystems">
        <title>Genome- and Community-Level Interaction Insights into Carbon Utilization and Element Cycling Functions of Hydrothermarchaeota in Hydrothermal Sediment.</title>
        <authorList>
            <person name="Zhou Z."/>
            <person name="Liu Y."/>
            <person name="Xu W."/>
            <person name="Pan J."/>
            <person name="Luo Z.H."/>
            <person name="Li M."/>
        </authorList>
    </citation>
    <scope>NUCLEOTIDE SEQUENCE [LARGE SCALE GENOMIC DNA]</scope>
    <source>
        <strain evidence="15">SpSt-418</strain>
    </source>
</reference>
<protein>
    <recommendedName>
        <fullName evidence="11">ATP-dependent DNA helicase RecQ</fullName>
        <ecNumber evidence="10">5.6.2.4</ecNumber>
    </recommendedName>
    <alternativeName>
        <fullName evidence="12">DNA 3'-5' helicase RecQ</fullName>
    </alternativeName>
</protein>
<dbReference type="Gene3D" id="3.40.50.300">
    <property type="entry name" value="P-loop containing nucleotide triphosphate hydrolases"/>
    <property type="match status" value="2"/>
</dbReference>
<dbReference type="CDD" id="cd18794">
    <property type="entry name" value="SF2_C_RecQ"/>
    <property type="match status" value="1"/>
</dbReference>
<dbReference type="EMBL" id="DSRU01000094">
    <property type="protein sequence ID" value="HFM97628.1"/>
    <property type="molecule type" value="Genomic_DNA"/>
</dbReference>
<evidence type="ECO:0000256" key="4">
    <source>
        <dbReference type="ARBA" id="ARBA00022801"/>
    </source>
</evidence>
<proteinExistence type="inferred from homology"/>
<evidence type="ECO:0000313" key="15">
    <source>
        <dbReference type="EMBL" id="HFM97628.1"/>
    </source>
</evidence>
<evidence type="ECO:0000259" key="13">
    <source>
        <dbReference type="PROSITE" id="PS51192"/>
    </source>
</evidence>
<dbReference type="Pfam" id="PF00271">
    <property type="entry name" value="Helicase_C"/>
    <property type="match status" value="1"/>
</dbReference>
<dbReference type="InterPro" id="IPR011545">
    <property type="entry name" value="DEAD/DEAH_box_helicase_dom"/>
</dbReference>
<dbReference type="PANTHER" id="PTHR13710:SF105">
    <property type="entry name" value="ATP-DEPENDENT DNA HELICASE Q1"/>
    <property type="match status" value="1"/>
</dbReference>
<dbReference type="GO" id="GO:0005737">
    <property type="term" value="C:cytoplasm"/>
    <property type="evidence" value="ECO:0007669"/>
    <property type="project" value="TreeGrafter"/>
</dbReference>
<dbReference type="InterPro" id="IPR027417">
    <property type="entry name" value="P-loop_NTPase"/>
</dbReference>
<keyword evidence="8" id="KW-0413">Isomerase</keyword>
<name>A0A7C3KDT5_9CYAN</name>
<sequence length="545" mass="60773">MPPRRKRNKQLQKIAQEYFGFDQLRPGQEAAIQSVLNGQDTLVVMPTGSGKSAIYQLAALEIPGATVVVSPLIALQYDQVETIATQEWGTAAQINSTMKQSDREQALQALEAGELEFIFLAPEQFNNEAILEQLKNAQPSLFVVDEAHCVSEWGHDFRPDYLRLGNIIDFLGHPTVLALTATAAPLVRTEILERLAMRDPRVIVQGFDRPNIHLAVERYDDDDEKQSALLKRVLKAEKPGIIYTATRKRSQEIADALVEQGITAAPYHAGMKASDREQTQTAFMQDEIEVIVATTAFGMGVDKPNVRFVFHSDISDSIDSYYQEIGRAGRDGESAKALLFYNPEDLKLRRFFAGSGQIDVAQVEQVAQTIQEAEEPLAVKEVKQATQLSESKVSQAISRLEEVGVVEISPSGKVIAEDQPEDLASALEEAVTAQEQYQKMTRSRLEMMLNYAEVRDCRREFLLNYFGEQYEKPCDNCDNCRSGVVQAETSHQPFPLNSQVIHKSWGTGTVMRYEDDKIVVLFEQVGYKTLGLFATSNGILKAADT</sequence>
<evidence type="ECO:0000256" key="9">
    <source>
        <dbReference type="ARBA" id="ARBA00034617"/>
    </source>
</evidence>
<comment type="caution">
    <text evidence="15">The sequence shown here is derived from an EMBL/GenBank/DDBJ whole genome shotgun (WGS) entry which is preliminary data.</text>
</comment>
<dbReference type="InterPro" id="IPR014001">
    <property type="entry name" value="Helicase_ATP-bd"/>
</dbReference>
<evidence type="ECO:0000256" key="12">
    <source>
        <dbReference type="ARBA" id="ARBA00044550"/>
    </source>
</evidence>
<evidence type="ECO:0000256" key="3">
    <source>
        <dbReference type="ARBA" id="ARBA00022741"/>
    </source>
</evidence>
<dbReference type="GO" id="GO:0009378">
    <property type="term" value="F:four-way junction helicase activity"/>
    <property type="evidence" value="ECO:0007669"/>
    <property type="project" value="TreeGrafter"/>
</dbReference>
<dbReference type="PROSITE" id="PS51194">
    <property type="entry name" value="HELICASE_CTER"/>
    <property type="match status" value="1"/>
</dbReference>
<feature type="domain" description="Helicase C-terminal" evidence="14">
    <location>
        <begin position="228"/>
        <end position="378"/>
    </location>
</feature>
<dbReference type="SUPFAM" id="SSF52540">
    <property type="entry name" value="P-loop containing nucleoside triphosphate hydrolases"/>
    <property type="match status" value="1"/>
</dbReference>
<evidence type="ECO:0000256" key="6">
    <source>
        <dbReference type="ARBA" id="ARBA00022840"/>
    </source>
</evidence>
<evidence type="ECO:0000256" key="11">
    <source>
        <dbReference type="ARBA" id="ARBA00044535"/>
    </source>
</evidence>
<keyword evidence="6" id="KW-0067">ATP-binding</keyword>
<dbReference type="Pfam" id="PF16124">
    <property type="entry name" value="RecQ_Zn_bind"/>
    <property type="match status" value="1"/>
</dbReference>
<dbReference type="SMART" id="SM00487">
    <property type="entry name" value="DEXDc"/>
    <property type="match status" value="1"/>
</dbReference>
<feature type="domain" description="Helicase ATP-binding" evidence="13">
    <location>
        <begin position="32"/>
        <end position="201"/>
    </location>
</feature>
<dbReference type="PROSITE" id="PS00690">
    <property type="entry name" value="DEAH_ATP_HELICASE"/>
    <property type="match status" value="1"/>
</dbReference>
<comment type="similarity">
    <text evidence="1">Belongs to the helicase family. RecQ subfamily.</text>
</comment>
<dbReference type="GO" id="GO:0016787">
    <property type="term" value="F:hydrolase activity"/>
    <property type="evidence" value="ECO:0007669"/>
    <property type="project" value="UniProtKB-KW"/>
</dbReference>
<evidence type="ECO:0000256" key="5">
    <source>
        <dbReference type="ARBA" id="ARBA00022806"/>
    </source>
</evidence>
<dbReference type="CDD" id="cd17920">
    <property type="entry name" value="DEXHc_RecQ"/>
    <property type="match status" value="1"/>
</dbReference>
<keyword evidence="7" id="KW-0238">DNA-binding</keyword>
<evidence type="ECO:0000256" key="1">
    <source>
        <dbReference type="ARBA" id="ARBA00005446"/>
    </source>
</evidence>
<dbReference type="InterPro" id="IPR002464">
    <property type="entry name" value="DNA/RNA_helicase_DEAH_CS"/>
</dbReference>
<keyword evidence="4 15" id="KW-0378">Hydrolase</keyword>
<dbReference type="SUPFAM" id="SSF46785">
    <property type="entry name" value="Winged helix' DNA-binding domain"/>
    <property type="match status" value="1"/>
</dbReference>
<dbReference type="AlphaFoldDB" id="A0A7C3KDT5"/>
<dbReference type="GO" id="GO:0005524">
    <property type="term" value="F:ATP binding"/>
    <property type="evidence" value="ECO:0007669"/>
    <property type="project" value="UniProtKB-KW"/>
</dbReference>
<dbReference type="InterPro" id="IPR004589">
    <property type="entry name" value="DNA_helicase_ATP-dep_RecQ"/>
</dbReference>
<evidence type="ECO:0000259" key="14">
    <source>
        <dbReference type="PROSITE" id="PS51194"/>
    </source>
</evidence>